<keyword evidence="1" id="KW-0238">DNA-binding</keyword>
<feature type="compositionally biased region" description="Acidic residues" evidence="2">
    <location>
        <begin position="719"/>
        <end position="730"/>
    </location>
</feature>
<name>A0A0H5DIN3_9RHOB</name>
<evidence type="ECO:0000313" key="5">
    <source>
        <dbReference type="Proteomes" id="UP000043764"/>
    </source>
</evidence>
<feature type="compositionally biased region" description="Low complexity" evidence="2">
    <location>
        <begin position="747"/>
        <end position="759"/>
    </location>
</feature>
<feature type="compositionally biased region" description="Low complexity" evidence="2">
    <location>
        <begin position="353"/>
        <end position="365"/>
    </location>
</feature>
<feature type="compositionally biased region" description="Polar residues" evidence="2">
    <location>
        <begin position="1021"/>
        <end position="1030"/>
    </location>
</feature>
<feature type="compositionally biased region" description="Low complexity" evidence="2">
    <location>
        <begin position="88"/>
        <end position="104"/>
    </location>
</feature>
<feature type="domain" description="HTH merR-type" evidence="3">
    <location>
        <begin position="10"/>
        <end position="78"/>
    </location>
</feature>
<evidence type="ECO:0000259" key="3">
    <source>
        <dbReference type="PROSITE" id="PS50937"/>
    </source>
</evidence>
<dbReference type="EMBL" id="CVRL01000033">
    <property type="protein sequence ID" value="CRL11620.1"/>
    <property type="molecule type" value="Genomic_DNA"/>
</dbReference>
<dbReference type="RefSeq" id="WP_050673627.1">
    <property type="nucleotide sequence ID" value="NZ_CVRL01000033.1"/>
</dbReference>
<feature type="compositionally biased region" description="Pro residues" evidence="2">
    <location>
        <begin position="248"/>
        <end position="257"/>
    </location>
</feature>
<dbReference type="InterPro" id="IPR000551">
    <property type="entry name" value="MerR-type_HTH_dom"/>
</dbReference>
<dbReference type="CDD" id="cd04765">
    <property type="entry name" value="HTH_MlrA-like_sg2"/>
    <property type="match status" value="1"/>
</dbReference>
<evidence type="ECO:0000256" key="1">
    <source>
        <dbReference type="ARBA" id="ARBA00023125"/>
    </source>
</evidence>
<feature type="compositionally biased region" description="Low complexity" evidence="2">
    <location>
        <begin position="185"/>
        <end position="216"/>
    </location>
</feature>
<feature type="compositionally biased region" description="Low complexity" evidence="2">
    <location>
        <begin position="149"/>
        <end position="173"/>
    </location>
</feature>
<evidence type="ECO:0000313" key="4">
    <source>
        <dbReference type="EMBL" id="CRL11620.1"/>
    </source>
</evidence>
<dbReference type="InterPro" id="IPR009061">
    <property type="entry name" value="DNA-bd_dom_put_sf"/>
</dbReference>
<feature type="compositionally biased region" description="Low complexity" evidence="2">
    <location>
        <begin position="837"/>
        <end position="858"/>
    </location>
</feature>
<dbReference type="AlphaFoldDB" id="A0A0H5DIN3"/>
<organism evidence="4 5">
    <name type="scientific">Phaeobacter italicus</name>
    <dbReference type="NCBI Taxonomy" id="481446"/>
    <lineage>
        <taxon>Bacteria</taxon>
        <taxon>Pseudomonadati</taxon>
        <taxon>Pseudomonadota</taxon>
        <taxon>Alphaproteobacteria</taxon>
        <taxon>Rhodobacterales</taxon>
        <taxon>Roseobacteraceae</taxon>
        <taxon>Phaeobacter</taxon>
    </lineage>
</organism>
<gene>
    <name evidence="4" type="ORF">NIT7321_02489</name>
</gene>
<accession>A0A0H5DIN3</accession>
<protein>
    <submittedName>
        <fullName evidence="4">MerR family regulatory protein</fullName>
    </submittedName>
</protein>
<dbReference type="PANTHER" id="PTHR30204">
    <property type="entry name" value="REDOX-CYCLING DRUG-SENSING TRANSCRIPTIONAL ACTIVATOR SOXR"/>
    <property type="match status" value="1"/>
</dbReference>
<feature type="compositionally biased region" description="Low complexity" evidence="2">
    <location>
        <begin position="768"/>
        <end position="791"/>
    </location>
</feature>
<proteinExistence type="predicted"/>
<dbReference type="InterPro" id="IPR047057">
    <property type="entry name" value="MerR_fam"/>
</dbReference>
<keyword evidence="5" id="KW-1185">Reference proteome</keyword>
<evidence type="ECO:0000256" key="2">
    <source>
        <dbReference type="SAM" id="MobiDB-lite"/>
    </source>
</evidence>
<dbReference type="GO" id="GO:0003700">
    <property type="term" value="F:DNA-binding transcription factor activity"/>
    <property type="evidence" value="ECO:0007669"/>
    <property type="project" value="InterPro"/>
</dbReference>
<feature type="compositionally biased region" description="Polar residues" evidence="2">
    <location>
        <begin position="381"/>
        <end position="391"/>
    </location>
</feature>
<feature type="compositionally biased region" description="Acidic residues" evidence="2">
    <location>
        <begin position="944"/>
        <end position="954"/>
    </location>
</feature>
<feature type="compositionally biased region" description="Polar residues" evidence="2">
    <location>
        <begin position="406"/>
        <end position="421"/>
    </location>
</feature>
<feature type="region of interest" description="Disordered" evidence="2">
    <location>
        <begin position="88"/>
        <end position="116"/>
    </location>
</feature>
<dbReference type="PANTHER" id="PTHR30204:SF15">
    <property type="entry name" value="BLL5018 PROTEIN"/>
    <property type="match status" value="1"/>
</dbReference>
<feature type="compositionally biased region" description="Pro residues" evidence="2">
    <location>
        <begin position="217"/>
        <end position="233"/>
    </location>
</feature>
<feature type="compositionally biased region" description="Acidic residues" evidence="2">
    <location>
        <begin position="819"/>
        <end position="836"/>
    </location>
</feature>
<feature type="compositionally biased region" description="Pro residues" evidence="2">
    <location>
        <begin position="174"/>
        <end position="184"/>
    </location>
</feature>
<feature type="compositionally biased region" description="Acidic residues" evidence="2">
    <location>
        <begin position="888"/>
        <end position="899"/>
    </location>
</feature>
<feature type="region of interest" description="Disordered" evidence="2">
    <location>
        <begin position="715"/>
        <end position="1033"/>
    </location>
</feature>
<feature type="compositionally biased region" description="Low complexity" evidence="2">
    <location>
        <begin position="989"/>
        <end position="1005"/>
    </location>
</feature>
<dbReference type="STRING" id="481446.NIT7645_00886"/>
<feature type="compositionally biased region" description="Low complexity" evidence="2">
    <location>
        <begin position="422"/>
        <end position="459"/>
    </location>
</feature>
<feature type="compositionally biased region" description="Acidic residues" evidence="2">
    <location>
        <begin position="974"/>
        <end position="988"/>
    </location>
</feature>
<dbReference type="Proteomes" id="UP000043764">
    <property type="component" value="Unassembled WGS sequence"/>
</dbReference>
<feature type="compositionally biased region" description="Low complexity" evidence="2">
    <location>
        <begin position="279"/>
        <end position="345"/>
    </location>
</feature>
<feature type="compositionally biased region" description="Pro residues" evidence="2">
    <location>
        <begin position="137"/>
        <end position="148"/>
    </location>
</feature>
<dbReference type="SUPFAM" id="SSF46955">
    <property type="entry name" value="Putative DNA-binding domain"/>
    <property type="match status" value="1"/>
</dbReference>
<reference evidence="5" key="1">
    <citation type="submission" date="2015-05" db="EMBL/GenBank/DDBJ databases">
        <authorList>
            <person name="Rodrigo-Torres Lidia"/>
            <person name="Arahal R.David."/>
        </authorList>
    </citation>
    <scope>NUCLEOTIDE SEQUENCE [LARGE SCALE GENOMIC DNA]</scope>
    <source>
        <strain evidence="5">CECT 7321</strain>
    </source>
</reference>
<dbReference type="Gene3D" id="1.10.1660.10">
    <property type="match status" value="1"/>
</dbReference>
<feature type="compositionally biased region" description="Low complexity" evidence="2">
    <location>
        <begin position="234"/>
        <end position="247"/>
    </location>
</feature>
<dbReference type="SMART" id="SM00422">
    <property type="entry name" value="HTH_MERR"/>
    <property type="match status" value="1"/>
</dbReference>
<feature type="compositionally biased region" description="Low complexity" evidence="2">
    <location>
        <begin position="258"/>
        <end position="271"/>
    </location>
</feature>
<feature type="region of interest" description="Disordered" evidence="2">
    <location>
        <begin position="132"/>
        <end position="600"/>
    </location>
</feature>
<feature type="compositionally biased region" description="Low complexity" evidence="2">
    <location>
        <begin position="568"/>
        <end position="579"/>
    </location>
</feature>
<feature type="compositionally biased region" description="Low complexity" evidence="2">
    <location>
        <begin position="514"/>
        <end position="532"/>
    </location>
</feature>
<dbReference type="GO" id="GO:0003677">
    <property type="term" value="F:DNA binding"/>
    <property type="evidence" value="ECO:0007669"/>
    <property type="project" value="UniProtKB-KW"/>
</dbReference>
<sequence>MSKSPDAFRTISEVAEWLGIQAHVLRFWESKFTQIKPVKRAGGRRYYRPADVDLLGSIKVLLHDQGMAIKDVQALLREHGAAHVASLADPDAPSAAQGSAAASDVEPIENASADPVQGDVIEATVEATFEPVEPSAAPAPTPPAPAAPPGAWAEPASPAPATAAPTPASATAPAPAPAPAPQAMPPAAEAPQAAPTPVQPVHNQPVQTQPVQTQPVQPQPVQPQPVQPQPVQPQPVQTQPQMQAQPQVQPPVQPTAAPPAAASDAAEQAQPTPMPAPTAPTYAAPVQDGVTQAAAPTQAPADPAPSYQPQAPSALAHGATAPTAAGIADDAQAPQAPAAAVSTPAAPGPAPVVPTASPSVSVDPVQAAVSETGDIHPPEPQSETALPQTSFGAAAGSSAAVPAYDSTPTAPQPAQSTLFGQSTEAPAPSPAAPASAAPSPAAPASAAPSPAAPSSAEPVATPPAQPATSAGAGEHLQPDLLGDLPQIEEPAELIEAADSLPSDLPPVAEVDRLAPAPEDVEAAAVEAPSAPQSPLPQDTAPAMPFADAADETPATNVTDAPTFAADIPAQTAPQEAPATDIFAAETAEDAPADLTEPSQPVDEISDFTQAPAMDPDLGANPAEVEIDLADRTDAPVFDAEADLDDNPLAVAGALDQEPAEVAPLDVAEAPAAALVDDLGDDLGGHAAPLAEPLAEAEDLPDLAALDGVDVDQSLHDAPYESEEPTPEDAPLDMFDAPQEQEAEFAADMEAAAEPMAAEDSALDDSAAEDMLAVDPVETAEAVTETETVAPDDALHDAAQDLTAPMEQLAEISQPIAGAEDADSLAEEPAQELELGDSADVASDAVAFELDLTEAGADQQDAEAETQAPVVTPASEDVAEGEVRAEVEAPAEEIPAEDMSVDMPAEPAGASDDAPLPDEVSIDLPDDLKGDLQGDLPDDMSAPLADEDVATEAETGEVAVDAAETDAGDPLADGLGEELVAEPVSDPEPEAIAAEPAPQEPASQEQTLDSTVADDAAEESTDSQGDQSQAQPLRARVVIVPDLRDGVPEPRAAVLSHLAGLERVPAHLQEEIADCLRALRG</sequence>
<dbReference type="PROSITE" id="PS50937">
    <property type="entry name" value="HTH_MERR_2"/>
    <property type="match status" value="1"/>
</dbReference>
<dbReference type="Pfam" id="PF13411">
    <property type="entry name" value="MerR_1"/>
    <property type="match status" value="1"/>
</dbReference>